<accession>A0ABT3BLX2</accession>
<dbReference type="PRINTS" id="PR00046">
    <property type="entry name" value="SIGMA70FCT"/>
</dbReference>
<dbReference type="PROSITE" id="PS00716">
    <property type="entry name" value="SIGMA70_2"/>
    <property type="match status" value="1"/>
</dbReference>
<keyword evidence="4 6" id="KW-0238">DNA-binding</keyword>
<protein>
    <recommendedName>
        <fullName evidence="6">RNA polymerase sigma factor SigA</fullName>
    </recommendedName>
</protein>
<dbReference type="InterPro" id="IPR007630">
    <property type="entry name" value="RNA_pol_sigma70_r4"/>
</dbReference>
<dbReference type="EMBL" id="JAOXHL010000001">
    <property type="protein sequence ID" value="MCV3728255.1"/>
    <property type="molecule type" value="Genomic_DNA"/>
</dbReference>
<dbReference type="InterPro" id="IPR007627">
    <property type="entry name" value="RNA_pol_sigma70_r2"/>
</dbReference>
<dbReference type="InterPro" id="IPR050239">
    <property type="entry name" value="Sigma-70_RNA_pol_init_factors"/>
</dbReference>
<dbReference type="SUPFAM" id="SSF88659">
    <property type="entry name" value="Sigma3 and sigma4 domains of RNA polymerase sigma factors"/>
    <property type="match status" value="2"/>
</dbReference>
<dbReference type="Gene3D" id="1.10.10.10">
    <property type="entry name" value="Winged helix-like DNA-binding domain superfamily/Winged helix DNA-binding domain"/>
    <property type="match status" value="2"/>
</dbReference>
<dbReference type="NCBIfam" id="NF004566">
    <property type="entry name" value="PRK05901.2-4"/>
    <property type="match status" value="1"/>
</dbReference>
<dbReference type="InterPro" id="IPR014284">
    <property type="entry name" value="RNA_pol_sigma-70_dom"/>
</dbReference>
<dbReference type="HAMAP" id="MF_00963">
    <property type="entry name" value="Sigma70_RpoD_SigA"/>
    <property type="match status" value="1"/>
</dbReference>
<feature type="DNA-binding region" description="H-T-H motif" evidence="6">
    <location>
        <begin position="404"/>
        <end position="423"/>
    </location>
</feature>
<feature type="domain" description="RNA polymerase sigma-70" evidence="7">
    <location>
        <begin position="403"/>
        <end position="429"/>
    </location>
</feature>
<dbReference type="InterPro" id="IPR028630">
    <property type="entry name" value="Sigma70_RpoD"/>
</dbReference>
<dbReference type="Pfam" id="PF04542">
    <property type="entry name" value="Sigma70_r2"/>
    <property type="match status" value="1"/>
</dbReference>
<comment type="caution">
    <text evidence="8">The sequence shown here is derived from an EMBL/GenBank/DDBJ whole genome shotgun (WGS) entry which is preliminary data.</text>
</comment>
<dbReference type="InterPro" id="IPR013325">
    <property type="entry name" value="RNA_pol_sigma_r2"/>
</dbReference>
<keyword evidence="5 6" id="KW-0804">Transcription</keyword>
<proteinExistence type="inferred from homology"/>
<dbReference type="PANTHER" id="PTHR30603:SF60">
    <property type="entry name" value="RNA POLYMERASE SIGMA FACTOR RPOD"/>
    <property type="match status" value="1"/>
</dbReference>
<dbReference type="InterPro" id="IPR007624">
    <property type="entry name" value="RNA_pol_sigma70_r3"/>
</dbReference>
<dbReference type="Pfam" id="PF04545">
    <property type="entry name" value="Sigma70_r4"/>
    <property type="match status" value="1"/>
</dbReference>
<gene>
    <name evidence="6" type="primary">sigA</name>
    <name evidence="8" type="ORF">OF376_00425</name>
</gene>
<keyword evidence="3 6" id="KW-0731">Sigma factor</keyword>
<evidence type="ECO:0000256" key="5">
    <source>
        <dbReference type="ARBA" id="ARBA00023163"/>
    </source>
</evidence>
<feature type="region of interest" description="Sigma-70 factor domain-2" evidence="6">
    <location>
        <begin position="198"/>
        <end position="268"/>
    </location>
</feature>
<dbReference type="NCBIfam" id="TIGR02393">
    <property type="entry name" value="RpoD_Cterm"/>
    <property type="match status" value="1"/>
</dbReference>
<comment type="function">
    <text evidence="6">Sigma factors are initiation factors that promote the attachment of RNA polymerase to specific initiation sites and are then released. This sigma factor is the primary sigma factor during exponential growth.</text>
</comment>
<evidence type="ECO:0000256" key="3">
    <source>
        <dbReference type="ARBA" id="ARBA00023082"/>
    </source>
</evidence>
<reference evidence="8 9" key="1">
    <citation type="journal article" date="2020" name="Int. J. Syst. Evol. Microbiol.">
        <title>Ureaplasma miroungigenitalium sp. nov. isolated from northern elephant seals (Mirounga angustirostris) and Ureaplasma zalophigenitalium sp. nov. isolated from California sea lions (Zalophus californianus).</title>
        <authorList>
            <person name="Volokhov D.V."/>
            <person name="Gulland F.M."/>
            <person name="Gao Y."/>
            <person name="Chizhikov V.E."/>
        </authorList>
    </citation>
    <scope>NUCLEOTIDE SEQUENCE [LARGE SCALE GENOMIC DNA]</scope>
    <source>
        <strain evidence="8 9">ES3182-GEN</strain>
    </source>
</reference>
<dbReference type="Proteomes" id="UP001208245">
    <property type="component" value="Unassembled WGS sequence"/>
</dbReference>
<evidence type="ECO:0000259" key="7">
    <source>
        <dbReference type="PROSITE" id="PS00716"/>
    </source>
</evidence>
<evidence type="ECO:0000256" key="4">
    <source>
        <dbReference type="ARBA" id="ARBA00023125"/>
    </source>
</evidence>
<comment type="subcellular location">
    <subcellularLocation>
        <location evidence="6">Cytoplasm</location>
    </subcellularLocation>
</comment>
<evidence type="ECO:0000313" key="8">
    <source>
        <dbReference type="EMBL" id="MCV3728255.1"/>
    </source>
</evidence>
<dbReference type="InterPro" id="IPR013324">
    <property type="entry name" value="RNA_pol_sigma_r3/r4-like"/>
</dbReference>
<keyword evidence="9" id="KW-1185">Reference proteome</keyword>
<evidence type="ECO:0000313" key="9">
    <source>
        <dbReference type="Proteomes" id="UP001208245"/>
    </source>
</evidence>
<keyword evidence="2 6" id="KW-0805">Transcription regulation</keyword>
<dbReference type="Pfam" id="PF04539">
    <property type="entry name" value="Sigma70_r3"/>
    <property type="match status" value="1"/>
</dbReference>
<comment type="caution">
    <text evidence="6">Lacks conserved residue(s) required for the propagation of feature annotation.</text>
</comment>
<name>A0ABT3BLX2_9BACT</name>
<sequence>MQKNDHTKPVYHSREELVDKINLSFADDFAFNYILEEKDAGILESRNLLQLKDHNINEIIMDMVIELSNKKRTRNTIKYLKLRDRLAQFSLREEHYEEIVALLQSLGITVTQIDLFQKDKKMTAAKKRDEWGIDDTMEISSSKMGIASSLGEKVDDGIKAYLGTLGESKILKKDDEETYAKMVLDEDEATHKTGVAQLYTSNMRLVTSIAKKYLNRGLDLEDLIQEGSTGLLKAISKFDYEKGHKFSTYATWWIRQSITRAIADQARQIRIPVHMVETINKLTKTERTLVQELGRDPTAEEIAAAMNKLETLKTTTPITASRVVEIKKLNVDPVSLDKQIGHDEESQFSDFISDDELISPEKYTERRALKDEINEIFRKVLLEKEEKVIKMRYGLAPYERPYTLEEVGQEIKVTRERARQIESKALRKLKHPSKTAKLKSFLLSINDGK</sequence>
<dbReference type="SUPFAM" id="SSF88946">
    <property type="entry name" value="Sigma2 domain of RNA polymerase sigma factors"/>
    <property type="match status" value="1"/>
</dbReference>
<dbReference type="InterPro" id="IPR000943">
    <property type="entry name" value="RNA_pol_sigma70"/>
</dbReference>
<feature type="short sequence motif" description="Interaction with polymerase core subunit RpoC" evidence="6">
    <location>
        <begin position="222"/>
        <end position="225"/>
    </location>
</feature>
<dbReference type="InterPro" id="IPR012760">
    <property type="entry name" value="RNA_pol_sigma_RpoD_C"/>
</dbReference>
<dbReference type="PANTHER" id="PTHR30603">
    <property type="entry name" value="RNA POLYMERASE SIGMA FACTOR RPO"/>
    <property type="match status" value="1"/>
</dbReference>
<evidence type="ECO:0000256" key="6">
    <source>
        <dbReference type="HAMAP-Rule" id="MF_00963"/>
    </source>
</evidence>
<keyword evidence="1 6" id="KW-0963">Cytoplasm</keyword>
<comment type="similarity">
    <text evidence="6">Belongs to the sigma-70 factor family. RpoD/SigA subfamily.</text>
</comment>
<organism evidence="8 9">
    <name type="scientific">Ureaplasma miroungigenitalium</name>
    <dbReference type="NCBI Taxonomy" id="1042321"/>
    <lineage>
        <taxon>Bacteria</taxon>
        <taxon>Bacillati</taxon>
        <taxon>Mycoplasmatota</taxon>
        <taxon>Mycoplasmoidales</taxon>
        <taxon>Mycoplasmoidaceae</taxon>
        <taxon>Ureaplasma</taxon>
    </lineage>
</organism>
<dbReference type="NCBIfam" id="TIGR02937">
    <property type="entry name" value="sigma70-ECF"/>
    <property type="match status" value="1"/>
</dbReference>
<dbReference type="RefSeq" id="WP_263821585.1">
    <property type="nucleotide sequence ID" value="NZ_JAOXHK010000001.1"/>
</dbReference>
<comment type="subunit">
    <text evidence="6">Interacts transiently with the RNA polymerase catalytic core.</text>
</comment>
<evidence type="ECO:0000256" key="2">
    <source>
        <dbReference type="ARBA" id="ARBA00023015"/>
    </source>
</evidence>
<dbReference type="Gene3D" id="1.10.601.10">
    <property type="entry name" value="RNA Polymerase Primary Sigma Factor"/>
    <property type="match status" value="1"/>
</dbReference>
<dbReference type="InterPro" id="IPR036388">
    <property type="entry name" value="WH-like_DNA-bd_sf"/>
</dbReference>
<evidence type="ECO:0000256" key="1">
    <source>
        <dbReference type="ARBA" id="ARBA00022490"/>
    </source>
</evidence>
<dbReference type="CDD" id="cd06171">
    <property type="entry name" value="Sigma70_r4"/>
    <property type="match status" value="1"/>
</dbReference>